<reference evidence="1" key="2">
    <citation type="journal article" date="2015" name="Data Brief">
        <title>Shoot transcriptome of the giant reed, Arundo donax.</title>
        <authorList>
            <person name="Barrero R.A."/>
            <person name="Guerrero F.D."/>
            <person name="Moolhuijzen P."/>
            <person name="Goolsby J.A."/>
            <person name="Tidwell J."/>
            <person name="Bellgard S.E."/>
            <person name="Bellgard M.I."/>
        </authorList>
    </citation>
    <scope>NUCLEOTIDE SEQUENCE</scope>
    <source>
        <tissue evidence="1">Shoot tissue taken approximately 20 cm above the soil surface</tissue>
    </source>
</reference>
<proteinExistence type="predicted"/>
<dbReference type="AlphaFoldDB" id="A0A0A9EIJ9"/>
<organism evidence="1">
    <name type="scientific">Arundo donax</name>
    <name type="common">Giant reed</name>
    <name type="synonym">Donax arundinaceus</name>
    <dbReference type="NCBI Taxonomy" id="35708"/>
    <lineage>
        <taxon>Eukaryota</taxon>
        <taxon>Viridiplantae</taxon>
        <taxon>Streptophyta</taxon>
        <taxon>Embryophyta</taxon>
        <taxon>Tracheophyta</taxon>
        <taxon>Spermatophyta</taxon>
        <taxon>Magnoliopsida</taxon>
        <taxon>Liliopsida</taxon>
        <taxon>Poales</taxon>
        <taxon>Poaceae</taxon>
        <taxon>PACMAD clade</taxon>
        <taxon>Arundinoideae</taxon>
        <taxon>Arundineae</taxon>
        <taxon>Arundo</taxon>
    </lineage>
</organism>
<name>A0A0A9EIJ9_ARUDO</name>
<sequence>MVRKFAKSDASTCKLATAFPDVLATSPFSRTSSAHFKSGLAKPFFLCEVEAFLFSILPQSDELLLFSSVCC</sequence>
<evidence type="ECO:0000313" key="1">
    <source>
        <dbReference type="EMBL" id="JAD97650.1"/>
    </source>
</evidence>
<protein>
    <submittedName>
        <fullName evidence="1">Uncharacterized protein</fullName>
    </submittedName>
</protein>
<accession>A0A0A9EIJ9</accession>
<dbReference type="EMBL" id="GBRH01200245">
    <property type="protein sequence ID" value="JAD97650.1"/>
    <property type="molecule type" value="Transcribed_RNA"/>
</dbReference>
<reference evidence="1" key="1">
    <citation type="submission" date="2014-09" db="EMBL/GenBank/DDBJ databases">
        <authorList>
            <person name="Magalhaes I.L.F."/>
            <person name="Oliveira U."/>
            <person name="Santos F.R."/>
            <person name="Vidigal T.H.D.A."/>
            <person name="Brescovit A.D."/>
            <person name="Santos A.J."/>
        </authorList>
    </citation>
    <scope>NUCLEOTIDE SEQUENCE</scope>
    <source>
        <tissue evidence="1">Shoot tissue taken approximately 20 cm above the soil surface</tissue>
    </source>
</reference>